<comment type="caution">
    <text evidence="1">The sequence shown here is derived from an EMBL/GenBank/DDBJ whole genome shotgun (WGS) entry which is preliminary data.</text>
</comment>
<dbReference type="Proteomes" id="UP001055811">
    <property type="component" value="Linkage Group LG06"/>
</dbReference>
<dbReference type="EMBL" id="CM042014">
    <property type="protein sequence ID" value="KAI3722907.1"/>
    <property type="molecule type" value="Genomic_DNA"/>
</dbReference>
<accession>A0ACB9BLM6</accession>
<evidence type="ECO:0000313" key="2">
    <source>
        <dbReference type="Proteomes" id="UP001055811"/>
    </source>
</evidence>
<proteinExistence type="predicted"/>
<evidence type="ECO:0000313" key="1">
    <source>
        <dbReference type="EMBL" id="KAI3722907.1"/>
    </source>
</evidence>
<reference evidence="2" key="1">
    <citation type="journal article" date="2022" name="Mol. Ecol. Resour.">
        <title>The genomes of chicory, endive, great burdock and yacon provide insights into Asteraceae palaeo-polyploidization history and plant inulin production.</title>
        <authorList>
            <person name="Fan W."/>
            <person name="Wang S."/>
            <person name="Wang H."/>
            <person name="Wang A."/>
            <person name="Jiang F."/>
            <person name="Liu H."/>
            <person name="Zhao H."/>
            <person name="Xu D."/>
            <person name="Zhang Y."/>
        </authorList>
    </citation>
    <scope>NUCLEOTIDE SEQUENCE [LARGE SCALE GENOMIC DNA]</scope>
    <source>
        <strain evidence="2">cv. Punajuju</strain>
    </source>
</reference>
<gene>
    <name evidence="1" type="ORF">L2E82_34098</name>
</gene>
<keyword evidence="2" id="KW-1185">Reference proteome</keyword>
<organism evidence="1 2">
    <name type="scientific">Cichorium intybus</name>
    <name type="common">Chicory</name>
    <dbReference type="NCBI Taxonomy" id="13427"/>
    <lineage>
        <taxon>Eukaryota</taxon>
        <taxon>Viridiplantae</taxon>
        <taxon>Streptophyta</taxon>
        <taxon>Embryophyta</taxon>
        <taxon>Tracheophyta</taxon>
        <taxon>Spermatophyta</taxon>
        <taxon>Magnoliopsida</taxon>
        <taxon>eudicotyledons</taxon>
        <taxon>Gunneridae</taxon>
        <taxon>Pentapetalae</taxon>
        <taxon>asterids</taxon>
        <taxon>campanulids</taxon>
        <taxon>Asterales</taxon>
        <taxon>Asteraceae</taxon>
        <taxon>Cichorioideae</taxon>
        <taxon>Cichorieae</taxon>
        <taxon>Cichoriinae</taxon>
        <taxon>Cichorium</taxon>
    </lineage>
</organism>
<sequence length="125" mass="14295">MSEMHRPIPFTWFSGMSKLKDSKLEEGYKPVKHKLDKGTSFCNSKKRTERRVNRFAYVRFYGLVSCVTVQNHNRMPICKQKTTLDGKVVTAITTFKSVAELHGALRVPELYESMGRPVGLKAQIT</sequence>
<protein>
    <submittedName>
        <fullName evidence="1">Uncharacterized protein</fullName>
    </submittedName>
</protein>
<reference evidence="1 2" key="2">
    <citation type="journal article" date="2022" name="Mol. Ecol. Resour.">
        <title>The genomes of chicory, endive, great burdock and yacon provide insights into Asteraceae paleo-polyploidization history and plant inulin production.</title>
        <authorList>
            <person name="Fan W."/>
            <person name="Wang S."/>
            <person name="Wang H."/>
            <person name="Wang A."/>
            <person name="Jiang F."/>
            <person name="Liu H."/>
            <person name="Zhao H."/>
            <person name="Xu D."/>
            <person name="Zhang Y."/>
        </authorList>
    </citation>
    <scope>NUCLEOTIDE SEQUENCE [LARGE SCALE GENOMIC DNA]</scope>
    <source>
        <strain evidence="2">cv. Punajuju</strain>
        <tissue evidence="1">Leaves</tissue>
    </source>
</reference>
<name>A0ACB9BLM6_CICIN</name>